<feature type="region of interest" description="Disordered" evidence="1">
    <location>
        <begin position="1"/>
        <end position="84"/>
    </location>
</feature>
<name>A0A426X010_ENSVE</name>
<comment type="caution">
    <text evidence="2">The sequence shown here is derived from an EMBL/GenBank/DDBJ whole genome shotgun (WGS) entry which is preliminary data.</text>
</comment>
<evidence type="ECO:0000313" key="3">
    <source>
        <dbReference type="Proteomes" id="UP000287651"/>
    </source>
</evidence>
<proteinExistence type="predicted"/>
<dbReference type="Proteomes" id="UP000287651">
    <property type="component" value="Unassembled WGS sequence"/>
</dbReference>
<accession>A0A426X010</accession>
<reference evidence="2 3" key="1">
    <citation type="journal article" date="2014" name="Agronomy (Basel)">
        <title>A Draft Genome Sequence for Ensete ventricosum, the Drought-Tolerant Tree Against Hunger.</title>
        <authorList>
            <person name="Harrison J."/>
            <person name="Moore K.A."/>
            <person name="Paszkiewicz K."/>
            <person name="Jones T."/>
            <person name="Grant M."/>
            <person name="Ambacheew D."/>
            <person name="Muzemil S."/>
            <person name="Studholme D.J."/>
        </authorList>
    </citation>
    <scope>NUCLEOTIDE SEQUENCE [LARGE SCALE GENOMIC DNA]</scope>
</reference>
<dbReference type="EMBL" id="AMZH03030661">
    <property type="protein sequence ID" value="RRT32800.1"/>
    <property type="molecule type" value="Genomic_DNA"/>
</dbReference>
<feature type="compositionally biased region" description="Basic and acidic residues" evidence="1">
    <location>
        <begin position="38"/>
        <end position="47"/>
    </location>
</feature>
<evidence type="ECO:0000256" key="1">
    <source>
        <dbReference type="SAM" id="MobiDB-lite"/>
    </source>
</evidence>
<dbReference type="AlphaFoldDB" id="A0A426X010"/>
<feature type="compositionally biased region" description="Basic and acidic residues" evidence="1">
    <location>
        <begin position="67"/>
        <end position="78"/>
    </location>
</feature>
<feature type="compositionally biased region" description="Low complexity" evidence="1">
    <location>
        <begin position="7"/>
        <end position="22"/>
    </location>
</feature>
<protein>
    <submittedName>
        <fullName evidence="2">Uncharacterized protein</fullName>
    </submittedName>
</protein>
<sequence>MTPRNVTTCSTKLKTSSSAATCIDMSANNPPSLTADPPETRHLDPKAPSRSKSTSSSAGQPRAVIAPRHEKLMRDPRSGRGHCMTKTLTLHDRSISEVHHHQSTSHREHTGKRLGQASLLLRDRHAVRNNGENHRALCQLGGASCRRGRWKLDQRNP</sequence>
<gene>
    <name evidence="2" type="ORF">B296_00037056</name>
</gene>
<evidence type="ECO:0000313" key="2">
    <source>
        <dbReference type="EMBL" id="RRT32800.1"/>
    </source>
</evidence>
<organism evidence="2 3">
    <name type="scientific">Ensete ventricosum</name>
    <name type="common">Abyssinian banana</name>
    <name type="synonym">Musa ensete</name>
    <dbReference type="NCBI Taxonomy" id="4639"/>
    <lineage>
        <taxon>Eukaryota</taxon>
        <taxon>Viridiplantae</taxon>
        <taxon>Streptophyta</taxon>
        <taxon>Embryophyta</taxon>
        <taxon>Tracheophyta</taxon>
        <taxon>Spermatophyta</taxon>
        <taxon>Magnoliopsida</taxon>
        <taxon>Liliopsida</taxon>
        <taxon>Zingiberales</taxon>
        <taxon>Musaceae</taxon>
        <taxon>Ensete</taxon>
    </lineage>
</organism>